<reference evidence="3 4" key="1">
    <citation type="submission" date="2018-04" db="EMBL/GenBank/DDBJ databases">
        <title>Genomic Encyclopedia of Type Strains, Phase III (KMG-III): the genomes of soil and plant-associated and newly described type strains.</title>
        <authorList>
            <person name="Whitman W."/>
        </authorList>
    </citation>
    <scope>NUCLEOTIDE SEQUENCE [LARGE SCALE GENOMIC DNA]</scope>
    <source>
        <strain evidence="3 4">KA25</strain>
    </source>
</reference>
<feature type="transmembrane region" description="Helical" evidence="2">
    <location>
        <begin position="98"/>
        <end position="118"/>
    </location>
</feature>
<dbReference type="AlphaFoldDB" id="A0A2T5JVZ5"/>
<comment type="caution">
    <text evidence="3">The sequence shown here is derived from an EMBL/GenBank/DDBJ whole genome shotgun (WGS) entry which is preliminary data.</text>
</comment>
<evidence type="ECO:0008006" key="5">
    <source>
        <dbReference type="Google" id="ProtNLM"/>
    </source>
</evidence>
<accession>A0A2T5JVZ5</accession>
<feature type="transmembrane region" description="Helical" evidence="2">
    <location>
        <begin position="20"/>
        <end position="43"/>
    </location>
</feature>
<dbReference type="EMBL" id="QAOT01000017">
    <property type="protein sequence ID" value="PTR14312.1"/>
    <property type="molecule type" value="Genomic_DNA"/>
</dbReference>
<dbReference type="OrthoDB" id="7466307at2"/>
<evidence type="ECO:0000313" key="4">
    <source>
        <dbReference type="Proteomes" id="UP000244060"/>
    </source>
</evidence>
<keyword evidence="2" id="KW-1133">Transmembrane helix</keyword>
<dbReference type="Proteomes" id="UP000244060">
    <property type="component" value="Unassembled WGS sequence"/>
</dbReference>
<name>A0A2T5JVZ5_9RHOB</name>
<evidence type="ECO:0000256" key="2">
    <source>
        <dbReference type="SAM" id="Phobius"/>
    </source>
</evidence>
<feature type="compositionally biased region" description="Gly residues" evidence="1">
    <location>
        <begin position="182"/>
        <end position="193"/>
    </location>
</feature>
<feature type="compositionally biased region" description="Low complexity" evidence="1">
    <location>
        <begin position="172"/>
        <end position="181"/>
    </location>
</feature>
<evidence type="ECO:0000256" key="1">
    <source>
        <dbReference type="SAM" id="MobiDB-lite"/>
    </source>
</evidence>
<keyword evidence="4" id="KW-1185">Reference proteome</keyword>
<protein>
    <recommendedName>
        <fullName evidence="5">Sensor histidine kinase</fullName>
    </recommendedName>
</protein>
<keyword evidence="2" id="KW-0472">Membrane</keyword>
<sequence>MQPLHLAPAPLRGPAAEMRLLARNLIESAALLIALTVTERLLFGPGFYAGLVQHPFWIVVLLAAVQGGLYPGVGAAALAILMLDQPPRPVGMDITQHYIQSALLPMQWLATSLCIGLYRQLQIERERHLREENARLRETADLLAEELTRTDAALGAAELRLIVADPEPVPGAGLAARTGARTGAGSGTGKDGP</sequence>
<proteinExistence type="predicted"/>
<organism evidence="3 4">
    <name type="scientific">Cereibacter azotoformans</name>
    <dbReference type="NCBI Taxonomy" id="43057"/>
    <lineage>
        <taxon>Bacteria</taxon>
        <taxon>Pseudomonadati</taxon>
        <taxon>Pseudomonadota</taxon>
        <taxon>Alphaproteobacteria</taxon>
        <taxon>Rhodobacterales</taxon>
        <taxon>Paracoccaceae</taxon>
        <taxon>Cereibacter</taxon>
    </lineage>
</organism>
<keyword evidence="2" id="KW-0812">Transmembrane</keyword>
<feature type="region of interest" description="Disordered" evidence="1">
    <location>
        <begin position="172"/>
        <end position="193"/>
    </location>
</feature>
<dbReference type="RefSeq" id="WP_108221893.1">
    <property type="nucleotide sequence ID" value="NZ_QAOT01000017.1"/>
</dbReference>
<feature type="transmembrane region" description="Helical" evidence="2">
    <location>
        <begin position="55"/>
        <end position="83"/>
    </location>
</feature>
<evidence type="ECO:0000313" key="3">
    <source>
        <dbReference type="EMBL" id="PTR14312.1"/>
    </source>
</evidence>
<gene>
    <name evidence="3" type="ORF">C8J28_11781</name>
</gene>